<evidence type="ECO:0000256" key="1">
    <source>
        <dbReference type="ARBA" id="ARBA00007718"/>
    </source>
</evidence>
<dbReference type="UniPathway" id="UPA00252">
    <property type="reaction ID" value="UER00325"/>
</dbReference>
<evidence type="ECO:0000313" key="9">
    <source>
        <dbReference type="EMBL" id="TDQ81958.1"/>
    </source>
</evidence>
<dbReference type="CDD" id="cd00419">
    <property type="entry name" value="Ferrochelatase_C"/>
    <property type="match status" value="1"/>
</dbReference>
<name>A0A4V3DEK0_9PROT</name>
<evidence type="ECO:0000256" key="5">
    <source>
        <dbReference type="ARBA" id="ARBA00023244"/>
    </source>
</evidence>
<evidence type="ECO:0000256" key="6">
    <source>
        <dbReference type="ARBA" id="ARBA00024536"/>
    </source>
</evidence>
<keyword evidence="5 7" id="KW-0627">Porphyrin biosynthesis</keyword>
<dbReference type="SUPFAM" id="SSF53800">
    <property type="entry name" value="Chelatase"/>
    <property type="match status" value="1"/>
</dbReference>
<evidence type="ECO:0000256" key="4">
    <source>
        <dbReference type="ARBA" id="ARBA00023239"/>
    </source>
</evidence>
<dbReference type="GO" id="GO:0006783">
    <property type="term" value="P:heme biosynthetic process"/>
    <property type="evidence" value="ECO:0007669"/>
    <property type="project" value="UniProtKB-UniRule"/>
</dbReference>
<comment type="similarity">
    <text evidence="1 7 8">Belongs to the ferrochelatase family.</text>
</comment>
<evidence type="ECO:0000256" key="8">
    <source>
        <dbReference type="RuleBase" id="RU000607"/>
    </source>
</evidence>
<reference evidence="9 10" key="1">
    <citation type="submission" date="2019-03" db="EMBL/GenBank/DDBJ databases">
        <title>Genomic Encyclopedia of Type Strains, Phase III (KMG-III): the genomes of soil and plant-associated and newly described type strains.</title>
        <authorList>
            <person name="Whitman W."/>
        </authorList>
    </citation>
    <scope>NUCLEOTIDE SEQUENCE [LARGE SCALE GENOMIC DNA]</scope>
    <source>
        <strain evidence="9 10">CGMCC 1.7660</strain>
    </source>
</reference>
<keyword evidence="10" id="KW-1185">Reference proteome</keyword>
<protein>
    <recommendedName>
        <fullName evidence="7 8">Ferrochelatase</fullName>
        <ecNumber evidence="7 8">4.98.1.1</ecNumber>
    </recommendedName>
    <alternativeName>
        <fullName evidence="7">Heme synthase</fullName>
    </alternativeName>
    <alternativeName>
        <fullName evidence="7">Protoheme ferro-lyase</fullName>
    </alternativeName>
</protein>
<dbReference type="GO" id="GO:0046872">
    <property type="term" value="F:metal ion binding"/>
    <property type="evidence" value="ECO:0007669"/>
    <property type="project" value="UniProtKB-KW"/>
</dbReference>
<proteinExistence type="inferred from homology"/>
<dbReference type="InterPro" id="IPR033659">
    <property type="entry name" value="Ferrochelatase_N"/>
</dbReference>
<comment type="catalytic activity">
    <reaction evidence="7 8">
        <text>heme b + 2 H(+) = protoporphyrin IX + Fe(2+)</text>
        <dbReference type="Rhea" id="RHEA:22584"/>
        <dbReference type="ChEBI" id="CHEBI:15378"/>
        <dbReference type="ChEBI" id="CHEBI:29033"/>
        <dbReference type="ChEBI" id="CHEBI:57306"/>
        <dbReference type="ChEBI" id="CHEBI:60344"/>
        <dbReference type="EC" id="4.98.1.1"/>
    </reaction>
</comment>
<dbReference type="NCBIfam" id="TIGR00109">
    <property type="entry name" value="hemH"/>
    <property type="match status" value="1"/>
</dbReference>
<dbReference type="PANTHER" id="PTHR11108">
    <property type="entry name" value="FERROCHELATASE"/>
    <property type="match status" value="1"/>
</dbReference>
<evidence type="ECO:0000313" key="10">
    <source>
        <dbReference type="Proteomes" id="UP000295783"/>
    </source>
</evidence>
<dbReference type="EMBL" id="SNYW01000008">
    <property type="protein sequence ID" value="TDQ81958.1"/>
    <property type="molecule type" value="Genomic_DNA"/>
</dbReference>
<dbReference type="HAMAP" id="MF_00323">
    <property type="entry name" value="Ferrochelatase"/>
    <property type="match status" value="1"/>
</dbReference>
<keyword evidence="3 7" id="KW-0350">Heme biosynthesis</keyword>
<dbReference type="RefSeq" id="WP_133613290.1">
    <property type="nucleotide sequence ID" value="NZ_SNYW01000008.1"/>
</dbReference>
<dbReference type="CDD" id="cd03411">
    <property type="entry name" value="Ferrochelatase_N"/>
    <property type="match status" value="1"/>
</dbReference>
<accession>A0A4V3DEK0</accession>
<feature type="binding site" evidence="7">
    <location>
        <position position="281"/>
    </location>
    <ligand>
        <name>Fe(2+)</name>
        <dbReference type="ChEBI" id="CHEBI:29033"/>
    </ligand>
</feature>
<dbReference type="OrthoDB" id="9809741at2"/>
<comment type="subcellular location">
    <subcellularLocation>
        <location evidence="7 8">Cytoplasm</location>
    </subcellularLocation>
</comment>
<keyword evidence="7" id="KW-0479">Metal-binding</keyword>
<dbReference type="EC" id="4.98.1.1" evidence="7 8"/>
<evidence type="ECO:0000256" key="3">
    <source>
        <dbReference type="ARBA" id="ARBA00023133"/>
    </source>
</evidence>
<dbReference type="InterPro" id="IPR019772">
    <property type="entry name" value="Ferrochelatase_AS"/>
</dbReference>
<dbReference type="PANTHER" id="PTHR11108:SF1">
    <property type="entry name" value="FERROCHELATASE, MITOCHONDRIAL"/>
    <property type="match status" value="1"/>
</dbReference>
<feature type="binding site" evidence="7">
    <location>
        <position position="201"/>
    </location>
    <ligand>
        <name>Fe(2+)</name>
        <dbReference type="ChEBI" id="CHEBI:29033"/>
    </ligand>
</feature>
<organism evidence="9 10">
    <name type="scientific">Dongia mobilis</name>
    <dbReference type="NCBI Taxonomy" id="578943"/>
    <lineage>
        <taxon>Bacteria</taxon>
        <taxon>Pseudomonadati</taxon>
        <taxon>Pseudomonadota</taxon>
        <taxon>Alphaproteobacteria</taxon>
        <taxon>Rhodospirillales</taxon>
        <taxon>Dongiaceae</taxon>
        <taxon>Dongia</taxon>
    </lineage>
</organism>
<comment type="pathway">
    <text evidence="7 8">Porphyrin-containing compound metabolism; protoheme biosynthesis; protoheme from protoporphyrin-IX: step 1/1.</text>
</comment>
<keyword evidence="4 7" id="KW-0456">Lyase</keyword>
<gene>
    <name evidence="7" type="primary">hemH</name>
    <name evidence="9" type="ORF">A8950_1778</name>
</gene>
<keyword evidence="2 7" id="KW-0408">Iron</keyword>
<dbReference type="PROSITE" id="PS00534">
    <property type="entry name" value="FERROCHELATASE"/>
    <property type="match status" value="1"/>
</dbReference>
<comment type="caution">
    <text evidence="9">The sequence shown here is derived from an EMBL/GenBank/DDBJ whole genome shotgun (WGS) entry which is preliminary data.</text>
</comment>
<dbReference type="InterPro" id="IPR033644">
    <property type="entry name" value="Ferrochelatase_C"/>
</dbReference>
<comment type="function">
    <text evidence="7 8">Catalyzes the ferrous insertion into protoporphyrin IX.</text>
</comment>
<dbReference type="Gene3D" id="3.40.50.1400">
    <property type="match status" value="2"/>
</dbReference>
<comment type="catalytic activity">
    <reaction evidence="6">
        <text>Fe-coproporphyrin III + 2 H(+) = coproporphyrin III + Fe(2+)</text>
        <dbReference type="Rhea" id="RHEA:49572"/>
        <dbReference type="ChEBI" id="CHEBI:15378"/>
        <dbReference type="ChEBI" id="CHEBI:29033"/>
        <dbReference type="ChEBI" id="CHEBI:68438"/>
        <dbReference type="ChEBI" id="CHEBI:131725"/>
        <dbReference type="EC" id="4.99.1.9"/>
    </reaction>
    <physiologicalReaction direction="right-to-left" evidence="6">
        <dbReference type="Rhea" id="RHEA:49574"/>
    </physiologicalReaction>
</comment>
<dbReference type="GO" id="GO:0004325">
    <property type="term" value="F:ferrochelatase activity"/>
    <property type="evidence" value="ECO:0007669"/>
    <property type="project" value="UniProtKB-UniRule"/>
</dbReference>
<dbReference type="InterPro" id="IPR001015">
    <property type="entry name" value="Ferrochelatase"/>
</dbReference>
<dbReference type="Proteomes" id="UP000295783">
    <property type="component" value="Unassembled WGS sequence"/>
</dbReference>
<sequence length="354" mass="37732">MPGARRIAIVLFNLGGPDRQEAVQPFLFNLFNDPNIIALPNPFRYLLAKLIAKRRAPVARAVYQKMGGGSPILPNTEVQARALEAALGDLGPGTEVGCFIAMRYWHPFTEEAAKAVLQWGADEIVLLPLYPQFSTTTTASSYRVWKAAARKLGLKAPQRLVCCYPAEPGFVAALADITAGAIAKARAEAPQARLRVIFSAHGLPKKIVDKGDPYVAQVEATVAATVTKLGLAADDWIIAYQSRVGPLEWVGPATDVVIEEAARAGQAIVVVPVAFVSEHSETLVELDIEYGELAHEAGAAAYVRAPTVDAHERFIAGLAGLARDALGTTAPIRPGCTRDACKGREQCAMTQAGA</sequence>
<dbReference type="AlphaFoldDB" id="A0A4V3DEK0"/>
<keyword evidence="7 8" id="KW-0963">Cytoplasm</keyword>
<evidence type="ECO:0000256" key="2">
    <source>
        <dbReference type="ARBA" id="ARBA00023004"/>
    </source>
</evidence>
<dbReference type="GO" id="GO:0005737">
    <property type="term" value="C:cytoplasm"/>
    <property type="evidence" value="ECO:0007669"/>
    <property type="project" value="UniProtKB-SubCell"/>
</dbReference>
<evidence type="ECO:0000256" key="7">
    <source>
        <dbReference type="HAMAP-Rule" id="MF_00323"/>
    </source>
</evidence>
<dbReference type="Pfam" id="PF00762">
    <property type="entry name" value="Ferrochelatase"/>
    <property type="match status" value="1"/>
</dbReference>